<dbReference type="AlphaFoldDB" id="A0A7J7MJQ7"/>
<feature type="compositionally biased region" description="Pro residues" evidence="1">
    <location>
        <begin position="11"/>
        <end position="20"/>
    </location>
</feature>
<dbReference type="Proteomes" id="UP000541444">
    <property type="component" value="Unassembled WGS sequence"/>
</dbReference>
<feature type="compositionally biased region" description="Polar residues" evidence="1">
    <location>
        <begin position="1"/>
        <end position="10"/>
    </location>
</feature>
<reference evidence="2 3" key="1">
    <citation type="journal article" date="2020" name="IScience">
        <title>Genome Sequencing of the Endangered Kingdonia uniflora (Circaeasteraceae, Ranunculales) Reveals Potential Mechanisms of Evolutionary Specialization.</title>
        <authorList>
            <person name="Sun Y."/>
            <person name="Deng T."/>
            <person name="Zhang A."/>
            <person name="Moore M.J."/>
            <person name="Landis J.B."/>
            <person name="Lin N."/>
            <person name="Zhang H."/>
            <person name="Zhang X."/>
            <person name="Huang J."/>
            <person name="Zhang X."/>
            <person name="Sun H."/>
            <person name="Wang H."/>
        </authorList>
    </citation>
    <scope>NUCLEOTIDE SEQUENCE [LARGE SCALE GENOMIC DNA]</scope>
    <source>
        <strain evidence="2">TB1705</strain>
        <tissue evidence="2">Leaf</tissue>
    </source>
</reference>
<sequence>MISPSQSTPSLPNPSEPLPIPVGGSHVEHSTTSGGGHIVGKNSTKFMSRLGNLVREHIPPYYPDWPAVPDRFKNTIWQIICEEYVLPEAEKRKIMRSANNLWRNGKKTLKKKYDE</sequence>
<evidence type="ECO:0000313" key="2">
    <source>
        <dbReference type="EMBL" id="KAF6155116.1"/>
    </source>
</evidence>
<feature type="region of interest" description="Disordered" evidence="1">
    <location>
        <begin position="1"/>
        <end position="42"/>
    </location>
</feature>
<keyword evidence="3" id="KW-1185">Reference proteome</keyword>
<gene>
    <name evidence="2" type="ORF">GIB67_009948</name>
</gene>
<evidence type="ECO:0000313" key="3">
    <source>
        <dbReference type="Proteomes" id="UP000541444"/>
    </source>
</evidence>
<dbReference type="OrthoDB" id="1913335at2759"/>
<accession>A0A7J7MJQ7</accession>
<protein>
    <submittedName>
        <fullName evidence="2">Uncharacterized protein</fullName>
    </submittedName>
</protein>
<dbReference type="PANTHER" id="PTHR33018">
    <property type="entry name" value="OS10G0338966 PROTEIN-RELATED"/>
    <property type="match status" value="1"/>
</dbReference>
<organism evidence="2 3">
    <name type="scientific">Kingdonia uniflora</name>
    <dbReference type="NCBI Taxonomy" id="39325"/>
    <lineage>
        <taxon>Eukaryota</taxon>
        <taxon>Viridiplantae</taxon>
        <taxon>Streptophyta</taxon>
        <taxon>Embryophyta</taxon>
        <taxon>Tracheophyta</taxon>
        <taxon>Spermatophyta</taxon>
        <taxon>Magnoliopsida</taxon>
        <taxon>Ranunculales</taxon>
        <taxon>Circaeasteraceae</taxon>
        <taxon>Kingdonia</taxon>
    </lineage>
</organism>
<evidence type="ECO:0000256" key="1">
    <source>
        <dbReference type="SAM" id="MobiDB-lite"/>
    </source>
</evidence>
<name>A0A7J7MJQ7_9MAGN</name>
<dbReference type="PANTHER" id="PTHR33018:SF37">
    <property type="entry name" value="TRANSPOSASE TNP1_EN_SPM-LIKE DOMAIN-CONTAINING PROTEIN"/>
    <property type="match status" value="1"/>
</dbReference>
<comment type="caution">
    <text evidence="2">The sequence shown here is derived from an EMBL/GenBank/DDBJ whole genome shotgun (WGS) entry which is preliminary data.</text>
</comment>
<proteinExistence type="predicted"/>
<dbReference type="EMBL" id="JACGCM010001440">
    <property type="protein sequence ID" value="KAF6155116.1"/>
    <property type="molecule type" value="Genomic_DNA"/>
</dbReference>